<dbReference type="SUPFAM" id="SSF56112">
    <property type="entry name" value="Protein kinase-like (PK-like)"/>
    <property type="match status" value="1"/>
</dbReference>
<dbReference type="Proteomes" id="UP001497512">
    <property type="component" value="Chromosome 4"/>
</dbReference>
<sequence>MHMVGTRVYAALEVFTQEVILDNNNPKFPSKADVWSFAMVCSEILTGKAHFIDEPAISLHARIKEPGIQPQLPDDCPYGLQLCITQCWDLNPKRQPKFIDVCKMLNFAKATSLEILDVETFNLLFVSGQVGG</sequence>
<feature type="domain" description="Protein kinase" evidence="1">
    <location>
        <begin position="1"/>
        <end position="107"/>
    </location>
</feature>
<dbReference type="InterPro" id="IPR000719">
    <property type="entry name" value="Prot_kinase_dom"/>
</dbReference>
<dbReference type="InterPro" id="IPR051681">
    <property type="entry name" value="Ser/Thr_Kinases-Pseudokinases"/>
</dbReference>
<proteinExistence type="predicted"/>
<evidence type="ECO:0000313" key="3">
    <source>
        <dbReference type="Proteomes" id="UP001497512"/>
    </source>
</evidence>
<name>A0ABP0UIC9_9BRYO</name>
<dbReference type="EMBL" id="OZ019896">
    <property type="protein sequence ID" value="CAK9222622.1"/>
    <property type="molecule type" value="Genomic_DNA"/>
</dbReference>
<dbReference type="InterPro" id="IPR001245">
    <property type="entry name" value="Ser-Thr/Tyr_kinase_cat_dom"/>
</dbReference>
<organism evidence="2 3">
    <name type="scientific">Sphagnum troendelagicum</name>
    <dbReference type="NCBI Taxonomy" id="128251"/>
    <lineage>
        <taxon>Eukaryota</taxon>
        <taxon>Viridiplantae</taxon>
        <taxon>Streptophyta</taxon>
        <taxon>Embryophyta</taxon>
        <taxon>Bryophyta</taxon>
        <taxon>Sphagnophytina</taxon>
        <taxon>Sphagnopsida</taxon>
        <taxon>Sphagnales</taxon>
        <taxon>Sphagnaceae</taxon>
        <taxon>Sphagnum</taxon>
    </lineage>
</organism>
<dbReference type="PROSITE" id="PS50011">
    <property type="entry name" value="PROTEIN_KINASE_DOM"/>
    <property type="match status" value="1"/>
</dbReference>
<dbReference type="PANTHER" id="PTHR44329:SF260">
    <property type="entry name" value="PROTEIN KINASE DOMAIN-CONTAINING PROTEIN"/>
    <property type="match status" value="1"/>
</dbReference>
<keyword evidence="3" id="KW-1185">Reference proteome</keyword>
<evidence type="ECO:0000259" key="1">
    <source>
        <dbReference type="PROSITE" id="PS50011"/>
    </source>
</evidence>
<gene>
    <name evidence="2" type="ORF">CSSPTR1EN2_LOCUS16241</name>
</gene>
<accession>A0ABP0UIC9</accession>
<dbReference type="PANTHER" id="PTHR44329">
    <property type="entry name" value="SERINE/THREONINE-PROTEIN KINASE TNNI3K-RELATED"/>
    <property type="match status" value="1"/>
</dbReference>
<dbReference type="Pfam" id="PF07714">
    <property type="entry name" value="PK_Tyr_Ser-Thr"/>
    <property type="match status" value="1"/>
</dbReference>
<reference evidence="2" key="1">
    <citation type="submission" date="2024-02" db="EMBL/GenBank/DDBJ databases">
        <authorList>
            <consortium name="ELIXIR-Norway"/>
            <consortium name="Elixir Norway"/>
        </authorList>
    </citation>
    <scope>NUCLEOTIDE SEQUENCE</scope>
</reference>
<protein>
    <recommendedName>
        <fullName evidence="1">Protein kinase domain-containing protein</fullName>
    </recommendedName>
</protein>
<evidence type="ECO:0000313" key="2">
    <source>
        <dbReference type="EMBL" id="CAK9222622.1"/>
    </source>
</evidence>
<dbReference type="Gene3D" id="1.10.510.10">
    <property type="entry name" value="Transferase(Phosphotransferase) domain 1"/>
    <property type="match status" value="1"/>
</dbReference>
<dbReference type="InterPro" id="IPR011009">
    <property type="entry name" value="Kinase-like_dom_sf"/>
</dbReference>